<accession>A0AAE0E249</accession>
<sequence>MFLMETRCSHERMELLHVKLGYEGKLVVDSMGRSGGDFNEIMSDSEKLGGLRKNWRFLTDFREAAADYDLEDMGFVGPKYTWSNKRVGSAAISERLDRSLNNSAWRNLFPNFMVRHLNFWKLDHRPLMLEFSDQTLMQNSGRTRKGNHFFFEECWRDDGECKQIIKAAWWRDFGIRGGMGYVLGKLNACGRNLDSWNRKKCDNMRKDIKEKCLALTVANRDRAVGFMFWRQIGVLEERLDSALEVKERYWRQRAKVDWLQKRDKNSRFFHSKASAQKARNNIRGLYDMGGQWRVSKNDLVSVITQYFERLITSSSPSQQEINNIIMDVHPSLPSQMSRHLDSPFTGEDIRITVFDMNPLKAPGKDGLPAVFYQKLWGITGLSVISACLKVLNEGGSVMNLNITVLTLIPKVKNPTSMADYRPISLCNVIYKIIAKAITNRLRGKNKRQLFSNIVDRVWSKIKGWGEIFLSIGGKEILVKAVVQSIPTYAMGLFRLPKSLIAEIQLLSARFWWGGNENKRKIHWCTWKQLCQQKTDVGLGFRDLEVFNRSLLAKQGILEKGLRWRVGKGDSIRIYKDQWVPRPYTFKILSPPSLGIDATVDCLVSPSGGWDMRHLQQNFLDCDVNAMLEIPLGAGVTNDTIVWHFEGSGAYSVKSGYCKISCFDVVWWSRNFVAECQSHVSIKKPNLMVANGIAPCWRPPMAGSYKINCSAVTKVGNHRVGIGIVIRNDFGLVMSSCSQVIEASFDGQVAGIMAVYRGILFSKDCGLEPCVMVSDKVGAVGRILKANPLDSKCGAILVEIANMLALCNGMTITAIPNLANRVAQGLATHALNITGVAFWMEDLPGCIRCLLEADMPT</sequence>
<dbReference type="AlphaFoldDB" id="A0AAE0E249"/>
<reference evidence="2" key="1">
    <citation type="journal article" date="2023" name="Plant J.">
        <title>Genome sequences and population genomics provide insights into the demographic history, inbreeding, and mutation load of two 'living fossil' tree species of Dipteronia.</title>
        <authorList>
            <person name="Feng Y."/>
            <person name="Comes H.P."/>
            <person name="Chen J."/>
            <person name="Zhu S."/>
            <person name="Lu R."/>
            <person name="Zhang X."/>
            <person name="Li P."/>
            <person name="Qiu J."/>
            <person name="Olsen K.M."/>
            <person name="Qiu Y."/>
        </authorList>
    </citation>
    <scope>NUCLEOTIDE SEQUENCE</scope>
    <source>
        <strain evidence="2">NBL</strain>
    </source>
</reference>
<dbReference type="Proteomes" id="UP001281410">
    <property type="component" value="Unassembled WGS sequence"/>
</dbReference>
<feature type="domain" description="RNase H type-1" evidence="1">
    <location>
        <begin position="708"/>
        <end position="829"/>
    </location>
</feature>
<dbReference type="InterPro" id="IPR036691">
    <property type="entry name" value="Endo/exonu/phosph_ase_sf"/>
</dbReference>
<protein>
    <recommendedName>
        <fullName evidence="1">RNase H type-1 domain-containing protein</fullName>
    </recommendedName>
</protein>
<keyword evidence="3" id="KW-1185">Reference proteome</keyword>
<dbReference type="CDD" id="cd06222">
    <property type="entry name" value="RNase_H_like"/>
    <property type="match status" value="1"/>
</dbReference>
<dbReference type="Gene3D" id="3.60.10.10">
    <property type="entry name" value="Endonuclease/exonuclease/phosphatase"/>
    <property type="match status" value="1"/>
</dbReference>
<gene>
    <name evidence="2" type="ORF">Dsin_018674</name>
</gene>
<dbReference type="PANTHER" id="PTHR33116">
    <property type="entry name" value="REVERSE TRANSCRIPTASE ZINC-BINDING DOMAIN-CONTAINING PROTEIN-RELATED-RELATED"/>
    <property type="match status" value="1"/>
</dbReference>
<dbReference type="SUPFAM" id="SSF56219">
    <property type="entry name" value="DNase I-like"/>
    <property type="match status" value="1"/>
</dbReference>
<dbReference type="InterPro" id="IPR044730">
    <property type="entry name" value="RNase_H-like_dom_plant"/>
</dbReference>
<dbReference type="GO" id="GO:0003676">
    <property type="term" value="F:nucleic acid binding"/>
    <property type="evidence" value="ECO:0007669"/>
    <property type="project" value="InterPro"/>
</dbReference>
<evidence type="ECO:0000313" key="2">
    <source>
        <dbReference type="EMBL" id="KAK3204628.1"/>
    </source>
</evidence>
<evidence type="ECO:0000259" key="1">
    <source>
        <dbReference type="Pfam" id="PF13456"/>
    </source>
</evidence>
<dbReference type="PANTHER" id="PTHR33116:SF86">
    <property type="entry name" value="REVERSE TRANSCRIPTASE DOMAIN-CONTAINING PROTEIN"/>
    <property type="match status" value="1"/>
</dbReference>
<dbReference type="InterPro" id="IPR002156">
    <property type="entry name" value="RNaseH_domain"/>
</dbReference>
<dbReference type="Pfam" id="PF13456">
    <property type="entry name" value="RVT_3"/>
    <property type="match status" value="1"/>
</dbReference>
<organism evidence="2 3">
    <name type="scientific">Dipteronia sinensis</name>
    <dbReference type="NCBI Taxonomy" id="43782"/>
    <lineage>
        <taxon>Eukaryota</taxon>
        <taxon>Viridiplantae</taxon>
        <taxon>Streptophyta</taxon>
        <taxon>Embryophyta</taxon>
        <taxon>Tracheophyta</taxon>
        <taxon>Spermatophyta</taxon>
        <taxon>Magnoliopsida</taxon>
        <taxon>eudicotyledons</taxon>
        <taxon>Gunneridae</taxon>
        <taxon>Pentapetalae</taxon>
        <taxon>rosids</taxon>
        <taxon>malvids</taxon>
        <taxon>Sapindales</taxon>
        <taxon>Sapindaceae</taxon>
        <taxon>Hippocastanoideae</taxon>
        <taxon>Acereae</taxon>
        <taxon>Dipteronia</taxon>
    </lineage>
</organism>
<dbReference type="GO" id="GO:0004523">
    <property type="term" value="F:RNA-DNA hybrid ribonuclease activity"/>
    <property type="evidence" value="ECO:0007669"/>
    <property type="project" value="InterPro"/>
</dbReference>
<comment type="caution">
    <text evidence="2">The sequence shown here is derived from an EMBL/GenBank/DDBJ whole genome shotgun (WGS) entry which is preliminary data.</text>
</comment>
<name>A0AAE0E249_9ROSI</name>
<evidence type="ECO:0000313" key="3">
    <source>
        <dbReference type="Proteomes" id="UP001281410"/>
    </source>
</evidence>
<proteinExistence type="predicted"/>
<dbReference type="EMBL" id="JANJYJ010000006">
    <property type="protein sequence ID" value="KAK3204628.1"/>
    <property type="molecule type" value="Genomic_DNA"/>
</dbReference>